<evidence type="ECO:0000313" key="8">
    <source>
        <dbReference type="EMBL" id="ODQ79506.1"/>
    </source>
</evidence>
<dbReference type="GeneID" id="30149077"/>
<dbReference type="Pfam" id="PF13894">
    <property type="entry name" value="zf-C2H2_4"/>
    <property type="match status" value="1"/>
</dbReference>
<feature type="region of interest" description="Disordered" evidence="6">
    <location>
        <begin position="1"/>
        <end position="48"/>
    </location>
</feature>
<dbReference type="SMART" id="SM00355">
    <property type="entry name" value="ZnF_C2H2"/>
    <property type="match status" value="2"/>
</dbReference>
<feature type="domain" description="C2H2-type" evidence="7">
    <location>
        <begin position="51"/>
        <end position="79"/>
    </location>
</feature>
<dbReference type="RefSeq" id="XP_018984834.1">
    <property type="nucleotide sequence ID" value="XM_019131224.1"/>
</dbReference>
<dbReference type="AlphaFoldDB" id="A0A1E3QP67"/>
<keyword evidence="9" id="KW-1185">Reference proteome</keyword>
<dbReference type="OrthoDB" id="654211at2759"/>
<proteinExistence type="predicted"/>
<dbReference type="SUPFAM" id="SSF57667">
    <property type="entry name" value="beta-beta-alpha zinc fingers"/>
    <property type="match status" value="1"/>
</dbReference>
<keyword evidence="2" id="KW-0677">Repeat</keyword>
<dbReference type="EMBL" id="KV454432">
    <property type="protein sequence ID" value="ODQ79506.1"/>
    <property type="molecule type" value="Genomic_DNA"/>
</dbReference>
<dbReference type="Proteomes" id="UP000094336">
    <property type="component" value="Unassembled WGS sequence"/>
</dbReference>
<dbReference type="PANTHER" id="PTHR23235:SF120">
    <property type="entry name" value="KRUPPEL-LIKE FACTOR 15"/>
    <property type="match status" value="1"/>
</dbReference>
<reference evidence="9" key="1">
    <citation type="submission" date="2016-05" db="EMBL/GenBank/DDBJ databases">
        <title>Comparative genomics of biotechnologically important yeasts.</title>
        <authorList>
            <consortium name="DOE Joint Genome Institute"/>
            <person name="Riley R."/>
            <person name="Haridas S."/>
            <person name="Wolfe K.H."/>
            <person name="Lopes M.R."/>
            <person name="Hittinger C.T."/>
            <person name="Goker M."/>
            <person name="Salamov A."/>
            <person name="Wisecaver J."/>
            <person name="Long T.M."/>
            <person name="Aerts A.L."/>
            <person name="Barry K."/>
            <person name="Choi C."/>
            <person name="Clum A."/>
            <person name="Coughlan A.Y."/>
            <person name="Deshpande S."/>
            <person name="Douglass A.P."/>
            <person name="Hanson S.J."/>
            <person name="Klenk H.-P."/>
            <person name="Labutti K."/>
            <person name="Lapidus A."/>
            <person name="Lindquist E."/>
            <person name="Lipzen A."/>
            <person name="Meier-Kolthoff J.P."/>
            <person name="Ohm R.A."/>
            <person name="Otillar R.P."/>
            <person name="Pangilinan J."/>
            <person name="Peng Y."/>
            <person name="Rokas A."/>
            <person name="Rosa C.A."/>
            <person name="Scheuner C."/>
            <person name="Sibirny A.A."/>
            <person name="Slot J.C."/>
            <person name="Stielow J.B."/>
            <person name="Sun H."/>
            <person name="Kurtzman C.P."/>
            <person name="Blackwell M."/>
            <person name="Grigoriev I.V."/>
            <person name="Jeffries T.W."/>
        </authorList>
    </citation>
    <scope>NUCLEOTIDE SEQUENCE [LARGE SCALE GENOMIC DNA]</scope>
    <source>
        <strain evidence="9">NRRL Y-12698</strain>
    </source>
</reference>
<dbReference type="PROSITE" id="PS00028">
    <property type="entry name" value="ZINC_FINGER_C2H2_1"/>
    <property type="match status" value="2"/>
</dbReference>
<gene>
    <name evidence="8" type="ORF">BABINDRAFT_19633</name>
</gene>
<feature type="non-terminal residue" evidence="8">
    <location>
        <position position="102"/>
    </location>
</feature>
<dbReference type="FunFam" id="3.30.160.60:FF:000358">
    <property type="entry name" value="zinc finger protein 24"/>
    <property type="match status" value="1"/>
</dbReference>
<dbReference type="PROSITE" id="PS50157">
    <property type="entry name" value="ZINC_FINGER_C2H2_2"/>
    <property type="match status" value="2"/>
</dbReference>
<feature type="domain" description="C2H2-type" evidence="7">
    <location>
        <begin position="80"/>
        <end position="102"/>
    </location>
</feature>
<keyword evidence="1" id="KW-0479">Metal-binding</keyword>
<evidence type="ECO:0000256" key="5">
    <source>
        <dbReference type="PROSITE-ProRule" id="PRU00042"/>
    </source>
</evidence>
<keyword evidence="4" id="KW-0862">Zinc</keyword>
<sequence>TTVRRGRRAPTINMPSAGNNRATKRQRAGSKKQKDTFASEGDESTGRVRQHACRICGGTFGRREHLKRHFRSVHTAERPYVCKVCNKGFSRCDNLVQHVKTH</sequence>
<evidence type="ECO:0000256" key="2">
    <source>
        <dbReference type="ARBA" id="ARBA00022737"/>
    </source>
</evidence>
<dbReference type="PANTHER" id="PTHR23235">
    <property type="entry name" value="KRUEPPEL-LIKE TRANSCRIPTION FACTOR"/>
    <property type="match status" value="1"/>
</dbReference>
<dbReference type="GO" id="GO:0008270">
    <property type="term" value="F:zinc ion binding"/>
    <property type="evidence" value="ECO:0007669"/>
    <property type="project" value="UniProtKB-KW"/>
</dbReference>
<dbReference type="Gene3D" id="3.30.160.60">
    <property type="entry name" value="Classic Zinc Finger"/>
    <property type="match status" value="2"/>
</dbReference>
<organism evidence="8 9">
    <name type="scientific">Babjeviella inositovora NRRL Y-12698</name>
    <dbReference type="NCBI Taxonomy" id="984486"/>
    <lineage>
        <taxon>Eukaryota</taxon>
        <taxon>Fungi</taxon>
        <taxon>Dikarya</taxon>
        <taxon>Ascomycota</taxon>
        <taxon>Saccharomycotina</taxon>
        <taxon>Pichiomycetes</taxon>
        <taxon>Serinales incertae sedis</taxon>
        <taxon>Babjeviella</taxon>
    </lineage>
</organism>
<name>A0A1E3QP67_9ASCO</name>
<evidence type="ECO:0000259" key="7">
    <source>
        <dbReference type="PROSITE" id="PS50157"/>
    </source>
</evidence>
<dbReference type="InterPro" id="IPR036236">
    <property type="entry name" value="Znf_C2H2_sf"/>
</dbReference>
<evidence type="ECO:0000256" key="1">
    <source>
        <dbReference type="ARBA" id="ARBA00022723"/>
    </source>
</evidence>
<dbReference type="InterPro" id="IPR013087">
    <property type="entry name" value="Znf_C2H2_type"/>
</dbReference>
<feature type="non-terminal residue" evidence="8">
    <location>
        <position position="1"/>
    </location>
</feature>
<evidence type="ECO:0000256" key="3">
    <source>
        <dbReference type="ARBA" id="ARBA00022771"/>
    </source>
</evidence>
<evidence type="ECO:0000256" key="4">
    <source>
        <dbReference type="ARBA" id="ARBA00022833"/>
    </source>
</evidence>
<keyword evidence="3 5" id="KW-0863">Zinc-finger</keyword>
<dbReference type="GO" id="GO:0000978">
    <property type="term" value="F:RNA polymerase II cis-regulatory region sequence-specific DNA binding"/>
    <property type="evidence" value="ECO:0007669"/>
    <property type="project" value="TreeGrafter"/>
</dbReference>
<accession>A0A1E3QP67</accession>
<evidence type="ECO:0000256" key="6">
    <source>
        <dbReference type="SAM" id="MobiDB-lite"/>
    </source>
</evidence>
<evidence type="ECO:0000313" key="9">
    <source>
        <dbReference type="Proteomes" id="UP000094336"/>
    </source>
</evidence>
<protein>
    <recommendedName>
        <fullName evidence="7">C2H2-type domain-containing protein</fullName>
    </recommendedName>
</protein>
<dbReference type="STRING" id="984486.A0A1E3QP67"/>
<dbReference type="Pfam" id="PF00096">
    <property type="entry name" value="zf-C2H2"/>
    <property type="match status" value="1"/>
</dbReference>
<dbReference type="GO" id="GO:0000981">
    <property type="term" value="F:DNA-binding transcription factor activity, RNA polymerase II-specific"/>
    <property type="evidence" value="ECO:0007669"/>
    <property type="project" value="TreeGrafter"/>
</dbReference>
<feature type="compositionally biased region" description="Basic residues" evidence="6">
    <location>
        <begin position="22"/>
        <end position="31"/>
    </location>
</feature>